<dbReference type="Proteomes" id="UP000317429">
    <property type="component" value="Chromosome"/>
</dbReference>
<dbReference type="EC" id="3.1.6.1" evidence="5"/>
<name>A0A518DAB5_9BACT</name>
<evidence type="ECO:0000259" key="4">
    <source>
        <dbReference type="Pfam" id="PF00884"/>
    </source>
</evidence>
<dbReference type="AlphaFoldDB" id="A0A518DAB5"/>
<dbReference type="InterPro" id="IPR050738">
    <property type="entry name" value="Sulfatase"/>
</dbReference>
<dbReference type="PANTHER" id="PTHR42693:SF53">
    <property type="entry name" value="ENDO-4-O-SULFATASE"/>
    <property type="match status" value="1"/>
</dbReference>
<comment type="similarity">
    <text evidence="1">Belongs to the sulfatase family.</text>
</comment>
<accession>A0A518DAB5</accession>
<dbReference type="GO" id="GO:0004065">
    <property type="term" value="F:arylsulfatase activity"/>
    <property type="evidence" value="ECO:0007669"/>
    <property type="project" value="UniProtKB-EC"/>
</dbReference>
<proteinExistence type="inferred from homology"/>
<dbReference type="Gene3D" id="3.40.720.10">
    <property type="entry name" value="Alkaline Phosphatase, subunit A"/>
    <property type="match status" value="1"/>
</dbReference>
<keyword evidence="2 5" id="KW-0378">Hydrolase</keyword>
<dbReference type="SUPFAM" id="SSF53649">
    <property type="entry name" value="Alkaline phosphatase-like"/>
    <property type="match status" value="1"/>
</dbReference>
<evidence type="ECO:0000313" key="6">
    <source>
        <dbReference type="Proteomes" id="UP000317429"/>
    </source>
</evidence>
<feature type="domain" description="Sulfatase N-terminal" evidence="4">
    <location>
        <begin position="3"/>
        <end position="281"/>
    </location>
</feature>
<reference evidence="5 6" key="1">
    <citation type="submission" date="2019-02" db="EMBL/GenBank/DDBJ databases">
        <title>Deep-cultivation of Planctomycetes and their phenomic and genomic characterization uncovers novel biology.</title>
        <authorList>
            <person name="Wiegand S."/>
            <person name="Jogler M."/>
            <person name="Boedeker C."/>
            <person name="Pinto D."/>
            <person name="Vollmers J."/>
            <person name="Rivas-Marin E."/>
            <person name="Kohn T."/>
            <person name="Peeters S.H."/>
            <person name="Heuer A."/>
            <person name="Rast P."/>
            <person name="Oberbeckmann S."/>
            <person name="Bunk B."/>
            <person name="Jeske O."/>
            <person name="Meyerdierks A."/>
            <person name="Storesund J.E."/>
            <person name="Kallscheuer N."/>
            <person name="Luecker S."/>
            <person name="Lage O.M."/>
            <person name="Pohl T."/>
            <person name="Merkel B.J."/>
            <person name="Hornburger P."/>
            <person name="Mueller R.-W."/>
            <person name="Bruemmer F."/>
            <person name="Labrenz M."/>
            <person name="Spormann A.M."/>
            <person name="Op den Camp H."/>
            <person name="Overmann J."/>
            <person name="Amann R."/>
            <person name="Jetten M.S.M."/>
            <person name="Mascher T."/>
            <person name="Medema M.H."/>
            <person name="Devos D.P."/>
            <person name="Kaster A.-K."/>
            <person name="Ovreas L."/>
            <person name="Rohde M."/>
            <person name="Galperin M.Y."/>
            <person name="Jogler C."/>
        </authorList>
    </citation>
    <scope>NUCLEOTIDE SEQUENCE [LARGE SCALE GENOMIC DNA]</scope>
    <source>
        <strain evidence="5 6">Pla175</strain>
    </source>
</reference>
<dbReference type="PANTHER" id="PTHR42693">
    <property type="entry name" value="ARYLSULFATASE FAMILY MEMBER"/>
    <property type="match status" value="1"/>
</dbReference>
<dbReference type="EMBL" id="CP036291">
    <property type="protein sequence ID" value="QDU88420.1"/>
    <property type="molecule type" value="Genomic_DNA"/>
</dbReference>
<evidence type="ECO:0000256" key="3">
    <source>
        <dbReference type="SAM" id="MobiDB-lite"/>
    </source>
</evidence>
<feature type="region of interest" description="Disordered" evidence="3">
    <location>
        <begin position="390"/>
        <end position="431"/>
    </location>
</feature>
<organism evidence="5 6">
    <name type="scientific">Pirellulimonas nuda</name>
    <dbReference type="NCBI Taxonomy" id="2528009"/>
    <lineage>
        <taxon>Bacteria</taxon>
        <taxon>Pseudomonadati</taxon>
        <taxon>Planctomycetota</taxon>
        <taxon>Planctomycetia</taxon>
        <taxon>Pirellulales</taxon>
        <taxon>Lacipirellulaceae</taxon>
        <taxon>Pirellulimonas</taxon>
    </lineage>
</organism>
<dbReference type="InterPro" id="IPR000917">
    <property type="entry name" value="Sulfatase_N"/>
</dbReference>
<gene>
    <name evidence="5" type="primary">atsA_24</name>
    <name evidence="5" type="ORF">Pla175_17970</name>
</gene>
<dbReference type="KEGG" id="pnd:Pla175_17970"/>
<dbReference type="Gene3D" id="3.30.1120.10">
    <property type="match status" value="1"/>
</dbReference>
<feature type="compositionally biased region" description="Polar residues" evidence="3">
    <location>
        <begin position="405"/>
        <end position="417"/>
    </location>
</feature>
<dbReference type="InterPro" id="IPR017850">
    <property type="entry name" value="Alkaline_phosphatase_core_sf"/>
</dbReference>
<sequence>MSGKWHLDSQSTDFGFDRYFGHLSGAYNYFSGNGSFRLNGKPWSVPKTPNGKPFYTTVAKVDYALDFLAEARAAEKPFYLYVAFNAPHAPLHALPEDYAKYQGRYDAGWDKIRDARICKQKELGLLPVSLEPSPRPPHVPAWDTLVDWQRDHEINRMRTLAAMIDRIDQEVGRLVEDLRKNGELENSLILLVSDNGASPYDRGKPRLGVEPTNAETSLKDSTGWAWARNAPFRFYKQNQFEGEISTPGIVHWPAGLKTRPGAVIDTPVHLIDVLPTLADLAAAKAPTEHSRRKLRPVSGISLRPIFEGSELRRSEPIHFHFASDLELRDGDWKIVSFKGQEWELYDLGRDRTELNDLAEAEPKRLQAMVAKWKEMSRDVLHSPLLDSPKIKPAVHPRSNPEWTVFGNQGTPSASSAGKPSRRANGASMPTVRARKNTELSRLADGALKLTFTGEDPGITMDLRGWENLPSGPYALSFKLTTPQQGEGEIRYTLDFETNLTRGQRIWFPLGPANEPHAVKEKIETDKSLKQLRIGITEGPGSAIIRDLQLRDAKEAVLIDWTLKPGE</sequence>
<evidence type="ECO:0000256" key="1">
    <source>
        <dbReference type="ARBA" id="ARBA00008779"/>
    </source>
</evidence>
<dbReference type="Pfam" id="PF00884">
    <property type="entry name" value="Sulfatase"/>
    <property type="match status" value="1"/>
</dbReference>
<evidence type="ECO:0000256" key="2">
    <source>
        <dbReference type="ARBA" id="ARBA00022801"/>
    </source>
</evidence>
<keyword evidence="6" id="KW-1185">Reference proteome</keyword>
<evidence type="ECO:0000313" key="5">
    <source>
        <dbReference type="EMBL" id="QDU88420.1"/>
    </source>
</evidence>
<protein>
    <submittedName>
        <fullName evidence="5">Arylsulfatase</fullName>
        <ecNumber evidence="5">3.1.6.1</ecNumber>
    </submittedName>
</protein>